<keyword evidence="3" id="KW-1185">Reference proteome</keyword>
<evidence type="ECO:0008006" key="4">
    <source>
        <dbReference type="Google" id="ProtNLM"/>
    </source>
</evidence>
<keyword evidence="1" id="KW-0812">Transmembrane</keyword>
<dbReference type="Proteomes" id="UP001321498">
    <property type="component" value="Chromosome"/>
</dbReference>
<gene>
    <name evidence="2" type="ORF">GCM10025866_07880</name>
</gene>
<accession>A0ABN6XJ47</accession>
<proteinExistence type="predicted"/>
<name>A0ABN6XJ47_9MICO</name>
<keyword evidence="1" id="KW-0472">Membrane</keyword>
<evidence type="ECO:0000313" key="2">
    <source>
        <dbReference type="EMBL" id="BDZ44879.1"/>
    </source>
</evidence>
<keyword evidence="1" id="KW-1133">Transmembrane helix</keyword>
<evidence type="ECO:0000256" key="1">
    <source>
        <dbReference type="SAM" id="Phobius"/>
    </source>
</evidence>
<evidence type="ECO:0000313" key="3">
    <source>
        <dbReference type="Proteomes" id="UP001321498"/>
    </source>
</evidence>
<dbReference type="EMBL" id="AP027731">
    <property type="protein sequence ID" value="BDZ44879.1"/>
    <property type="molecule type" value="Genomic_DNA"/>
</dbReference>
<organism evidence="2 3">
    <name type="scientific">Naasia aerilata</name>
    <dbReference type="NCBI Taxonomy" id="1162966"/>
    <lineage>
        <taxon>Bacteria</taxon>
        <taxon>Bacillati</taxon>
        <taxon>Actinomycetota</taxon>
        <taxon>Actinomycetes</taxon>
        <taxon>Micrococcales</taxon>
        <taxon>Microbacteriaceae</taxon>
        <taxon>Naasia</taxon>
    </lineage>
</organism>
<reference evidence="3" key="1">
    <citation type="journal article" date="2019" name="Int. J. Syst. Evol. Microbiol.">
        <title>The Global Catalogue of Microorganisms (GCM) 10K type strain sequencing project: providing services to taxonomists for standard genome sequencing and annotation.</title>
        <authorList>
            <consortium name="The Broad Institute Genomics Platform"/>
            <consortium name="The Broad Institute Genome Sequencing Center for Infectious Disease"/>
            <person name="Wu L."/>
            <person name="Ma J."/>
        </authorList>
    </citation>
    <scope>NUCLEOTIDE SEQUENCE [LARGE SCALE GENOMIC DNA]</scope>
    <source>
        <strain evidence="3">NBRC 108725</strain>
    </source>
</reference>
<feature type="transmembrane region" description="Helical" evidence="1">
    <location>
        <begin position="30"/>
        <end position="50"/>
    </location>
</feature>
<sequence>MEYRSVIATDYARRGRPLSRAGAPRYADRMWLIVALLVIWVVLALLGLAIDAIKWLLWIAILLIVVTLVFGALMRFVRGQSGRS</sequence>
<feature type="transmembrane region" description="Helical" evidence="1">
    <location>
        <begin position="56"/>
        <end position="77"/>
    </location>
</feature>
<protein>
    <recommendedName>
        <fullName evidence="4">DUF4175 domain-containing protein</fullName>
    </recommendedName>
</protein>